<feature type="domain" description="Protein kinase" evidence="7">
    <location>
        <begin position="91"/>
        <end position="389"/>
    </location>
</feature>
<dbReference type="PROSITE" id="PS00108">
    <property type="entry name" value="PROTEIN_KINASE_ST"/>
    <property type="match status" value="1"/>
</dbReference>
<dbReference type="PANTHER" id="PTHR43289">
    <property type="entry name" value="MITOGEN-ACTIVATED PROTEIN KINASE KINASE KINASE 20-RELATED"/>
    <property type="match status" value="1"/>
</dbReference>
<gene>
    <name evidence="8" type="primary">pknB_13</name>
    <name evidence="8" type="ORF">Mal15_15030</name>
</gene>
<dbReference type="InterPro" id="IPR019734">
    <property type="entry name" value="TPR_rpt"/>
</dbReference>
<dbReference type="SMART" id="SM00028">
    <property type="entry name" value="TPR"/>
    <property type="match status" value="2"/>
</dbReference>
<dbReference type="EC" id="2.7.11.1" evidence="8"/>
<dbReference type="InterPro" id="IPR017441">
    <property type="entry name" value="Protein_kinase_ATP_BS"/>
</dbReference>
<dbReference type="GO" id="GO:0005524">
    <property type="term" value="F:ATP binding"/>
    <property type="evidence" value="ECO:0007669"/>
    <property type="project" value="UniProtKB-UniRule"/>
</dbReference>
<dbReference type="Proteomes" id="UP000321353">
    <property type="component" value="Chromosome"/>
</dbReference>
<keyword evidence="4 5" id="KW-0067">ATP-binding</keyword>
<feature type="region of interest" description="Disordered" evidence="6">
    <location>
        <begin position="58"/>
        <end position="77"/>
    </location>
</feature>
<sequence length="788" mass="87741">MAIGQEKSIFLEALDIDSPEDRDAYLRRACQGDPQLLASVSDLLREHSCTDNLVDQPIATVPRSGPDQTDMAPGQPIRGANHFPGTMVGPYKLMEQIGEGGFGLVFVADQQHPVRRRVALKVIKPGMESREVIARFEAERQALALMDHPNIARVFDAGVADSGQPYFVMELVRGVPLNQFCDNHKLDTRERLHLFMTLCHALQHAHQKGIIHRDLKPSNILVTLQDGQPLAKVIDFGVAKAIGQSLTGKTIYTRFASMIGTPAYMSPEQAEMSNVDIDTRADIYSLGVLLYELLTGSTPFGKDRLDSAGFDELRRIIREEDPPRPSTRLSTLNQELSNTVSVNRRIEPAKLTSIVKGDLDWIVMKAIDKDRNRRYPTAGALAEDVSRFLLQQPVEARPPSAGYRFSKFARRNKASITTASLVFSALVLGTVISIWQAGIAVRESRAKQVALDEKQLALNNARAAETRATIANEELELFTQRLKQANILLSSGRAHADSQRWAEAHDDYTRATETQPRYHHVWIERASLYVKLGLYDLAARDYREALDLGAPIHGPEWWGVPQLFWLSADDDAYQELCRRVVKHDDDPLSLAATRGCLAGPQGYVSPSEMAEQMEASILAAEMEAAEIKAAEIDCETDESKNSTHHANDRGSRKWGRKTMPMGVLWYAAGWAHFRAGHFEQAILRLQQSGSDDAHWMGKGIEAPLLAMAYHKSGKAAEAQTALDQSQAFLDEHLNETLGQSRLTPALPWFDWVDFLINHRHAQILITGKTPPEDPRVTEIRAQAIASIQ</sequence>
<dbReference type="KEGG" id="smam:Mal15_15030"/>
<evidence type="ECO:0000259" key="7">
    <source>
        <dbReference type="PROSITE" id="PS50011"/>
    </source>
</evidence>
<dbReference type="InterPro" id="IPR000719">
    <property type="entry name" value="Prot_kinase_dom"/>
</dbReference>
<accession>A0A5B9M9V4</accession>
<dbReference type="SUPFAM" id="SSF56112">
    <property type="entry name" value="Protein kinase-like (PK-like)"/>
    <property type="match status" value="1"/>
</dbReference>
<dbReference type="Gene3D" id="1.10.510.10">
    <property type="entry name" value="Transferase(Phosphotransferase) domain 1"/>
    <property type="match status" value="1"/>
</dbReference>
<evidence type="ECO:0000313" key="8">
    <source>
        <dbReference type="EMBL" id="QEF97463.1"/>
    </source>
</evidence>
<evidence type="ECO:0000256" key="4">
    <source>
        <dbReference type="ARBA" id="ARBA00022840"/>
    </source>
</evidence>
<protein>
    <submittedName>
        <fullName evidence="8">Serine/threonine-protein kinase PknB</fullName>
        <ecNumber evidence="8">2.7.11.1</ecNumber>
    </submittedName>
</protein>
<dbReference type="PROSITE" id="PS00107">
    <property type="entry name" value="PROTEIN_KINASE_ATP"/>
    <property type="match status" value="1"/>
</dbReference>
<feature type="compositionally biased region" description="Basic and acidic residues" evidence="6">
    <location>
        <begin position="634"/>
        <end position="651"/>
    </location>
</feature>
<evidence type="ECO:0000313" key="9">
    <source>
        <dbReference type="Proteomes" id="UP000321353"/>
    </source>
</evidence>
<dbReference type="GO" id="GO:0004674">
    <property type="term" value="F:protein serine/threonine kinase activity"/>
    <property type="evidence" value="ECO:0007669"/>
    <property type="project" value="UniProtKB-EC"/>
</dbReference>
<name>A0A5B9M9V4_9BACT</name>
<dbReference type="Pfam" id="PF00069">
    <property type="entry name" value="Pkinase"/>
    <property type="match status" value="1"/>
</dbReference>
<evidence type="ECO:0000256" key="3">
    <source>
        <dbReference type="ARBA" id="ARBA00022777"/>
    </source>
</evidence>
<dbReference type="InterPro" id="IPR008271">
    <property type="entry name" value="Ser/Thr_kinase_AS"/>
</dbReference>
<dbReference type="InterPro" id="IPR011009">
    <property type="entry name" value="Kinase-like_dom_sf"/>
</dbReference>
<dbReference type="CDD" id="cd14014">
    <property type="entry name" value="STKc_PknB_like"/>
    <property type="match status" value="1"/>
</dbReference>
<dbReference type="PANTHER" id="PTHR43289:SF6">
    <property type="entry name" value="SERINE_THREONINE-PROTEIN KINASE NEKL-3"/>
    <property type="match status" value="1"/>
</dbReference>
<dbReference type="Gene3D" id="1.25.40.10">
    <property type="entry name" value="Tetratricopeptide repeat domain"/>
    <property type="match status" value="1"/>
</dbReference>
<evidence type="ECO:0000256" key="1">
    <source>
        <dbReference type="ARBA" id="ARBA00022679"/>
    </source>
</evidence>
<dbReference type="AlphaFoldDB" id="A0A5B9M9V4"/>
<reference evidence="8 9" key="1">
    <citation type="submission" date="2019-02" db="EMBL/GenBank/DDBJ databases">
        <title>Planctomycetal bacteria perform biofilm scaping via a novel small molecule.</title>
        <authorList>
            <person name="Jeske O."/>
            <person name="Boedeker C."/>
            <person name="Wiegand S."/>
            <person name="Breitling P."/>
            <person name="Kallscheuer N."/>
            <person name="Jogler M."/>
            <person name="Rohde M."/>
            <person name="Petersen J."/>
            <person name="Medema M.H."/>
            <person name="Surup F."/>
            <person name="Jogler C."/>
        </authorList>
    </citation>
    <scope>NUCLEOTIDE SEQUENCE [LARGE SCALE GENOMIC DNA]</scope>
    <source>
        <strain evidence="8 9">Mal15</strain>
    </source>
</reference>
<dbReference type="PROSITE" id="PS50011">
    <property type="entry name" value="PROTEIN_KINASE_DOM"/>
    <property type="match status" value="1"/>
</dbReference>
<dbReference type="EMBL" id="CP036264">
    <property type="protein sequence ID" value="QEF97463.1"/>
    <property type="molecule type" value="Genomic_DNA"/>
</dbReference>
<feature type="region of interest" description="Disordered" evidence="6">
    <location>
        <begin position="634"/>
        <end position="653"/>
    </location>
</feature>
<dbReference type="RefSeq" id="WP_147867135.1">
    <property type="nucleotide sequence ID" value="NZ_CP036264.1"/>
</dbReference>
<organism evidence="8 9">
    <name type="scientific">Stieleria maiorica</name>
    <dbReference type="NCBI Taxonomy" id="2795974"/>
    <lineage>
        <taxon>Bacteria</taxon>
        <taxon>Pseudomonadati</taxon>
        <taxon>Planctomycetota</taxon>
        <taxon>Planctomycetia</taxon>
        <taxon>Pirellulales</taxon>
        <taxon>Pirellulaceae</taxon>
        <taxon>Stieleria</taxon>
    </lineage>
</organism>
<evidence type="ECO:0000256" key="6">
    <source>
        <dbReference type="SAM" id="MobiDB-lite"/>
    </source>
</evidence>
<keyword evidence="9" id="KW-1185">Reference proteome</keyword>
<evidence type="ECO:0000256" key="5">
    <source>
        <dbReference type="PROSITE-ProRule" id="PRU10141"/>
    </source>
</evidence>
<keyword evidence="1 8" id="KW-0808">Transferase</keyword>
<evidence type="ECO:0000256" key="2">
    <source>
        <dbReference type="ARBA" id="ARBA00022741"/>
    </source>
</evidence>
<dbReference type="SUPFAM" id="SSF48452">
    <property type="entry name" value="TPR-like"/>
    <property type="match status" value="1"/>
</dbReference>
<dbReference type="Gene3D" id="3.30.200.20">
    <property type="entry name" value="Phosphorylase Kinase, domain 1"/>
    <property type="match status" value="1"/>
</dbReference>
<dbReference type="SMART" id="SM00220">
    <property type="entry name" value="S_TKc"/>
    <property type="match status" value="1"/>
</dbReference>
<dbReference type="InterPro" id="IPR011990">
    <property type="entry name" value="TPR-like_helical_dom_sf"/>
</dbReference>
<keyword evidence="2 5" id="KW-0547">Nucleotide-binding</keyword>
<keyword evidence="3 8" id="KW-0418">Kinase</keyword>
<proteinExistence type="predicted"/>
<feature type="binding site" evidence="5">
    <location>
        <position position="121"/>
    </location>
    <ligand>
        <name>ATP</name>
        <dbReference type="ChEBI" id="CHEBI:30616"/>
    </ligand>
</feature>